<dbReference type="InterPro" id="IPR000504">
    <property type="entry name" value="RRM_dom"/>
</dbReference>
<proteinExistence type="predicted"/>
<dbReference type="GO" id="GO:0005737">
    <property type="term" value="C:cytoplasm"/>
    <property type="evidence" value="ECO:0007669"/>
    <property type="project" value="UniProtKB-ARBA"/>
</dbReference>
<dbReference type="Proteomes" id="UP000515121">
    <property type="component" value="Unplaced"/>
</dbReference>
<dbReference type="Pfam" id="PF00076">
    <property type="entry name" value="RRM_1"/>
    <property type="match status" value="1"/>
</dbReference>
<sequence length="240" mass="25877">MVKKLLIPVAEGMNEQKQAQLAELAKLKKDASGCNVCGEKGHQRYCCPSLLSTFMSISCDTCGSNSHPTAAYPVPTQNKPNKRVDDASLYVGYLPQVVDENRLKELFSPFGKLTEAKVIRDQTTGLSKCYGFVKFENPTDAAAAFSHLNGYKMDGKMLAVRVAGIKPVLGHSVGNPLTQNPGPAAVSQIIPGHVAWPVPPGSLIPEHQASFPQGEGMNLFQASCFAGNTQLLPKSQVFRF</sequence>
<dbReference type="PANTHER" id="PTHR48025">
    <property type="entry name" value="OS02G0815200 PROTEIN"/>
    <property type="match status" value="1"/>
</dbReference>
<dbReference type="FunFam" id="3.30.70.330:FF:000383">
    <property type="entry name" value="Sex lethal, isoform D"/>
    <property type="match status" value="1"/>
</dbReference>
<keyword evidence="5" id="KW-1185">Reference proteome</keyword>
<dbReference type="GeneID" id="111289987"/>
<dbReference type="Gene3D" id="3.30.70.330">
    <property type="match status" value="1"/>
</dbReference>
<reference evidence="6" key="1">
    <citation type="submission" date="2025-08" db="UniProtKB">
        <authorList>
            <consortium name="RefSeq"/>
        </authorList>
    </citation>
    <scope>IDENTIFICATION</scope>
    <source>
        <tissue evidence="6">Fruit stalk</tissue>
    </source>
</reference>
<dbReference type="KEGG" id="dzi:111289987"/>
<accession>A0A6P5YAQ4</accession>
<name>A0A6P5YAQ4_DURZI</name>
<dbReference type="PROSITE" id="PS50102">
    <property type="entry name" value="RRM"/>
    <property type="match status" value="1"/>
</dbReference>
<dbReference type="PANTHER" id="PTHR48025:SF1">
    <property type="entry name" value="RRM DOMAIN-CONTAINING PROTEIN"/>
    <property type="match status" value="1"/>
</dbReference>
<keyword evidence="2 3" id="KW-0694">RNA-binding</keyword>
<dbReference type="GO" id="GO:0003729">
    <property type="term" value="F:mRNA binding"/>
    <property type="evidence" value="ECO:0007669"/>
    <property type="project" value="TreeGrafter"/>
</dbReference>
<evidence type="ECO:0000256" key="3">
    <source>
        <dbReference type="PROSITE-ProRule" id="PRU00176"/>
    </source>
</evidence>
<dbReference type="InterPro" id="IPR012677">
    <property type="entry name" value="Nucleotide-bd_a/b_plait_sf"/>
</dbReference>
<feature type="domain" description="RRM" evidence="4">
    <location>
        <begin position="87"/>
        <end position="165"/>
    </location>
</feature>
<dbReference type="SUPFAM" id="SSF54928">
    <property type="entry name" value="RNA-binding domain, RBD"/>
    <property type="match status" value="1"/>
</dbReference>
<dbReference type="SMART" id="SM00360">
    <property type="entry name" value="RRM"/>
    <property type="match status" value="1"/>
</dbReference>
<evidence type="ECO:0000313" key="5">
    <source>
        <dbReference type="Proteomes" id="UP000515121"/>
    </source>
</evidence>
<protein>
    <submittedName>
        <fullName evidence="6">Splicing factor-like protein 1</fullName>
    </submittedName>
</protein>
<evidence type="ECO:0000313" key="6">
    <source>
        <dbReference type="RefSeq" id="XP_022737101.1"/>
    </source>
</evidence>
<evidence type="ECO:0000259" key="4">
    <source>
        <dbReference type="PROSITE" id="PS50102"/>
    </source>
</evidence>
<dbReference type="GO" id="GO:0009967">
    <property type="term" value="P:positive regulation of signal transduction"/>
    <property type="evidence" value="ECO:0007669"/>
    <property type="project" value="UniProtKB-ARBA"/>
</dbReference>
<dbReference type="GO" id="GO:0005634">
    <property type="term" value="C:nucleus"/>
    <property type="evidence" value="ECO:0007669"/>
    <property type="project" value="TreeGrafter"/>
</dbReference>
<gene>
    <name evidence="6" type="primary">LOC111289987</name>
</gene>
<organism evidence="5 6">
    <name type="scientific">Durio zibethinus</name>
    <name type="common">Durian</name>
    <dbReference type="NCBI Taxonomy" id="66656"/>
    <lineage>
        <taxon>Eukaryota</taxon>
        <taxon>Viridiplantae</taxon>
        <taxon>Streptophyta</taxon>
        <taxon>Embryophyta</taxon>
        <taxon>Tracheophyta</taxon>
        <taxon>Spermatophyta</taxon>
        <taxon>Magnoliopsida</taxon>
        <taxon>eudicotyledons</taxon>
        <taxon>Gunneridae</taxon>
        <taxon>Pentapetalae</taxon>
        <taxon>rosids</taxon>
        <taxon>malvids</taxon>
        <taxon>Malvales</taxon>
        <taxon>Malvaceae</taxon>
        <taxon>Helicteroideae</taxon>
        <taxon>Durio</taxon>
    </lineage>
</organism>
<dbReference type="RefSeq" id="XP_022737101.1">
    <property type="nucleotide sequence ID" value="XM_022881366.1"/>
</dbReference>
<dbReference type="OrthoDB" id="10021397at2759"/>
<dbReference type="GO" id="GO:0010629">
    <property type="term" value="P:negative regulation of gene expression"/>
    <property type="evidence" value="ECO:0007669"/>
    <property type="project" value="UniProtKB-ARBA"/>
</dbReference>
<keyword evidence="1" id="KW-0677">Repeat</keyword>
<dbReference type="InterPro" id="IPR050502">
    <property type="entry name" value="Euk_RNA-bind_prot"/>
</dbReference>
<evidence type="ECO:0000256" key="1">
    <source>
        <dbReference type="ARBA" id="ARBA00022737"/>
    </source>
</evidence>
<evidence type="ECO:0000256" key="2">
    <source>
        <dbReference type="ARBA" id="ARBA00022884"/>
    </source>
</evidence>
<dbReference type="AlphaFoldDB" id="A0A6P5YAQ4"/>
<dbReference type="InterPro" id="IPR035979">
    <property type="entry name" value="RBD_domain_sf"/>
</dbReference>